<name>A0A2H0XAE2_UNCKA</name>
<feature type="non-terminal residue" evidence="1">
    <location>
        <position position="1"/>
    </location>
</feature>
<dbReference type="Proteomes" id="UP000231098">
    <property type="component" value="Unassembled WGS sequence"/>
</dbReference>
<evidence type="ECO:0000313" key="1">
    <source>
        <dbReference type="EMBL" id="PIS21910.1"/>
    </source>
</evidence>
<comment type="caution">
    <text evidence="1">The sequence shown here is derived from an EMBL/GenBank/DDBJ whole genome shotgun (WGS) entry which is preliminary data.</text>
</comment>
<reference evidence="2" key="1">
    <citation type="submission" date="2017-09" db="EMBL/GenBank/DDBJ databases">
        <title>Depth-based differentiation of microbial function through sediment-hosted aquifers and enrichment of novel symbionts in the deep terrestrial subsurface.</title>
        <authorList>
            <person name="Probst A.J."/>
            <person name="Ladd B."/>
            <person name="Jarett J.K."/>
            <person name="Geller-Mcgrath D.E."/>
            <person name="Sieber C.M.K."/>
            <person name="Emerson J.B."/>
            <person name="Anantharaman K."/>
            <person name="Thomas B.C."/>
            <person name="Malmstrom R."/>
            <person name="Stieglmeier M."/>
            <person name="Klingl A."/>
            <person name="Woyke T."/>
            <person name="Ryan C.M."/>
            <person name="Banfield J.F."/>
        </authorList>
    </citation>
    <scope>NUCLEOTIDE SEQUENCE [LARGE SCALE GENOMIC DNA]</scope>
</reference>
<dbReference type="EMBL" id="PEYV01000003">
    <property type="protein sequence ID" value="PIS21910.1"/>
    <property type="molecule type" value="Genomic_DNA"/>
</dbReference>
<proteinExistence type="predicted"/>
<sequence>LSGRTVSVQETGQSAVTNGTGNYTITNVSLGLKNICVNLPTPQYSVTCIREDTVLKTPPTPPSTCYQVNLAANKALNFGLRVTKTNLLGRVCDDTAKGSSSCSLAPLGAACNDPAVGSSPASGVTVCAGGECDETDGAGLFEIPNLDIDGSYTVGISGYGSFTNFDTSCGYPNLDPASNLITLDPFIVGSIANFGITERATSPWFQIKNGDAHANGIFRSLVDEDNYLIIGSGANPTLDSYGVVSATGEINLGDGGVSPNEFREWQVPDYETISWDEATTFTTQKFDELWAMPETTPLSWGNLEVGGIYHLSDGATEVDVNTPGYKLGPGGAADPGAPGVAILLSRGGNVLVKKLAKNQKASPNSTIILIVKDGQIRFQAPAENIDGVFIAVNRTIVTYSNGSMTDKQLKINGMLYAKVNVDLNRDRDVTDENLTPSEIFTYQPFLLDVSLFPISLAKTGVSWREIE</sequence>
<organism evidence="1 2">
    <name type="scientific">candidate division WWE3 bacterium CG08_land_8_20_14_0_20_41_15</name>
    <dbReference type="NCBI Taxonomy" id="1975086"/>
    <lineage>
        <taxon>Bacteria</taxon>
        <taxon>Katanobacteria</taxon>
    </lineage>
</organism>
<protein>
    <submittedName>
        <fullName evidence="1">Uncharacterized protein</fullName>
    </submittedName>
</protein>
<gene>
    <name evidence="1" type="ORF">COT51_00140</name>
</gene>
<evidence type="ECO:0000313" key="2">
    <source>
        <dbReference type="Proteomes" id="UP000231098"/>
    </source>
</evidence>
<accession>A0A2H0XAE2</accession>
<dbReference type="AlphaFoldDB" id="A0A2H0XAE2"/>